<feature type="region of interest" description="Disordered" evidence="1">
    <location>
        <begin position="31"/>
        <end position="84"/>
    </location>
</feature>
<reference evidence="2" key="1">
    <citation type="journal article" date="2012" name="Nat. Biotechnol.">
        <title>Reference genome sequence of the model plant Setaria.</title>
        <authorList>
            <person name="Bennetzen J.L."/>
            <person name="Schmutz J."/>
            <person name="Wang H."/>
            <person name="Percifield R."/>
            <person name="Hawkins J."/>
            <person name="Pontaroli A.C."/>
            <person name="Estep M."/>
            <person name="Feng L."/>
            <person name="Vaughn J.N."/>
            <person name="Grimwood J."/>
            <person name="Jenkins J."/>
            <person name="Barry K."/>
            <person name="Lindquist E."/>
            <person name="Hellsten U."/>
            <person name="Deshpande S."/>
            <person name="Wang X."/>
            <person name="Wu X."/>
            <person name="Mitros T."/>
            <person name="Triplett J."/>
            <person name="Yang X."/>
            <person name="Ye C.Y."/>
            <person name="Mauro-Herrera M."/>
            <person name="Wang L."/>
            <person name="Li P."/>
            <person name="Sharma M."/>
            <person name="Sharma R."/>
            <person name="Ronald P.C."/>
            <person name="Panaud O."/>
            <person name="Kellogg E.A."/>
            <person name="Brutnell T.P."/>
            <person name="Doust A.N."/>
            <person name="Tuskan G.A."/>
            <person name="Rokhsar D."/>
            <person name="Devos K.M."/>
        </authorList>
    </citation>
    <scope>NUCLEOTIDE SEQUENCE [LARGE SCALE GENOMIC DNA]</scope>
    <source>
        <strain evidence="2">Yugu1</strain>
    </source>
</reference>
<evidence type="ECO:0000256" key="1">
    <source>
        <dbReference type="SAM" id="MobiDB-lite"/>
    </source>
</evidence>
<dbReference type="AlphaFoldDB" id="A0A368PNF1"/>
<feature type="compositionally biased region" description="Pro residues" evidence="1">
    <location>
        <begin position="37"/>
        <end position="52"/>
    </location>
</feature>
<accession>A0A368PNF1</accession>
<feature type="compositionally biased region" description="Polar residues" evidence="1">
    <location>
        <begin position="74"/>
        <end position="83"/>
    </location>
</feature>
<evidence type="ECO:0000313" key="2">
    <source>
        <dbReference type="EMBL" id="RCV06958.1"/>
    </source>
</evidence>
<reference evidence="2" key="2">
    <citation type="submission" date="2015-07" db="EMBL/GenBank/DDBJ databases">
        <authorList>
            <person name="Noorani M."/>
        </authorList>
    </citation>
    <scope>NUCLEOTIDE SEQUENCE</scope>
    <source>
        <strain evidence="2">Yugu1</strain>
    </source>
</reference>
<dbReference type="EMBL" id="CM003528">
    <property type="protein sequence ID" value="RCV06958.1"/>
    <property type="molecule type" value="Genomic_DNA"/>
</dbReference>
<name>A0A368PNF1_SETIT</name>
<organism evidence="2">
    <name type="scientific">Setaria italica</name>
    <name type="common">Foxtail millet</name>
    <name type="synonym">Panicum italicum</name>
    <dbReference type="NCBI Taxonomy" id="4555"/>
    <lineage>
        <taxon>Eukaryota</taxon>
        <taxon>Viridiplantae</taxon>
        <taxon>Streptophyta</taxon>
        <taxon>Embryophyta</taxon>
        <taxon>Tracheophyta</taxon>
        <taxon>Spermatophyta</taxon>
        <taxon>Magnoliopsida</taxon>
        <taxon>Liliopsida</taxon>
        <taxon>Poales</taxon>
        <taxon>Poaceae</taxon>
        <taxon>PACMAD clade</taxon>
        <taxon>Panicoideae</taxon>
        <taxon>Panicodae</taxon>
        <taxon>Paniceae</taxon>
        <taxon>Cenchrinae</taxon>
        <taxon>Setaria</taxon>
    </lineage>
</organism>
<gene>
    <name evidence="2" type="ORF">SETIT_1G205500v2</name>
</gene>
<protein>
    <submittedName>
        <fullName evidence="2">Uncharacterized protein</fullName>
    </submittedName>
</protein>
<feature type="region of interest" description="Disordered" evidence="1">
    <location>
        <begin position="109"/>
        <end position="175"/>
    </location>
</feature>
<feature type="compositionally biased region" description="Basic and acidic residues" evidence="1">
    <location>
        <begin position="59"/>
        <end position="70"/>
    </location>
</feature>
<sequence>MFKQIDQYKVSVRQALDDGFTRFSVPELLAPVLPGSRSPPPSTQRVPHPPSTAPGRRPQRLEARVVKEPDESGIPTTAPTGASSRRWMLTAARRWSAGRWLGTARHWTGAERGRRPRAGQGAPTCAYSGGGGHGRGLPSLPTGVPCSSQRPPAPAPAVVARRMSSSAATPQAAAA</sequence>
<feature type="compositionally biased region" description="Low complexity" evidence="1">
    <location>
        <begin position="156"/>
        <end position="175"/>
    </location>
</feature>
<proteinExistence type="predicted"/>